<sequence>MNRKLLVVMASIIMSPLFAKIVAQQKSLQKWTADNGNGTYRNPILWGDWPDPDIIRVDDDFYFISTSMHYVPGCPILHSKDLVNWDIAGYAVDHYTEDERYNMQGGNMYLRGSWAATIRHHNGLFYVGFCTPNWGKEKSNFSICTAKNIKGPWTRTIFPEYLYDPGLFFDDDGKVYVVHGQGTLYLTELNADALSTKSKPVKVWDKRFNLDATSGGGYGIEGSHMYKINGKYYITCAGGGTEGWQVCLRSDSLHGPYEHKIIAKDDCGYPGNGLHQGGLVQLKDGSWWFIIMQDRGAIGRVPHLEPVEWKDGWPMIGKNGNGKGVTTYQKTIEGNKNKIIPATTDEFHKSQLGLQWQWNHNPDNALWSLTERKGYMRLHASLATDLTNARNTLTQRVQGPYSEATVELDVTGLKDGDVAGFGIFQSPYAYIAVRKLGAENSLIMVNNGTVIDSITHFSPKKIWLKATATDKGFEGKFFYSIDGKKFSPFGNTLKMALGYDWTANRFALLNFSTTQNGLHGYADFNWFRFQGINE</sequence>
<dbReference type="Pfam" id="PF17851">
    <property type="entry name" value="GH43_C2"/>
    <property type="match status" value="1"/>
</dbReference>
<evidence type="ECO:0000256" key="3">
    <source>
        <dbReference type="ARBA" id="ARBA00023295"/>
    </source>
</evidence>
<comment type="similarity">
    <text evidence="1 4">Belongs to the glycosyl hydrolase 43 family.</text>
</comment>
<feature type="chain" id="PRO_5046786107" evidence="5">
    <location>
        <begin position="20"/>
        <end position="534"/>
    </location>
</feature>
<evidence type="ECO:0000259" key="6">
    <source>
        <dbReference type="Pfam" id="PF17851"/>
    </source>
</evidence>
<name>A0ABT6RFF9_9BACT</name>
<dbReference type="SUPFAM" id="SSF75005">
    <property type="entry name" value="Arabinanase/levansucrase/invertase"/>
    <property type="match status" value="1"/>
</dbReference>
<feature type="signal peptide" evidence="5">
    <location>
        <begin position="1"/>
        <end position="19"/>
    </location>
</feature>
<protein>
    <submittedName>
        <fullName evidence="7">Glycoside hydrolase 43 family protein</fullName>
    </submittedName>
</protein>
<gene>
    <name evidence="7" type="ORF">QJ048_12610</name>
</gene>
<dbReference type="InterPro" id="IPR023296">
    <property type="entry name" value="Glyco_hydro_beta-prop_sf"/>
</dbReference>
<accession>A0ABT6RFF9</accession>
<keyword evidence="5" id="KW-0732">Signal</keyword>
<evidence type="ECO:0000313" key="8">
    <source>
        <dbReference type="Proteomes" id="UP001226434"/>
    </source>
</evidence>
<organism evidence="7 8">
    <name type="scientific">Pinibacter soli</name>
    <dbReference type="NCBI Taxonomy" id="3044211"/>
    <lineage>
        <taxon>Bacteria</taxon>
        <taxon>Pseudomonadati</taxon>
        <taxon>Bacteroidota</taxon>
        <taxon>Chitinophagia</taxon>
        <taxon>Chitinophagales</taxon>
        <taxon>Chitinophagaceae</taxon>
        <taxon>Pinibacter</taxon>
    </lineage>
</organism>
<evidence type="ECO:0000256" key="5">
    <source>
        <dbReference type="SAM" id="SignalP"/>
    </source>
</evidence>
<dbReference type="PANTHER" id="PTHR42812">
    <property type="entry name" value="BETA-XYLOSIDASE"/>
    <property type="match status" value="1"/>
</dbReference>
<keyword evidence="2 4" id="KW-0378">Hydrolase</keyword>
<evidence type="ECO:0000256" key="4">
    <source>
        <dbReference type="RuleBase" id="RU361187"/>
    </source>
</evidence>
<comment type="caution">
    <text evidence="7">The sequence shown here is derived from an EMBL/GenBank/DDBJ whole genome shotgun (WGS) entry which is preliminary data.</text>
</comment>
<dbReference type="Gene3D" id="2.115.10.20">
    <property type="entry name" value="Glycosyl hydrolase domain, family 43"/>
    <property type="match status" value="1"/>
</dbReference>
<reference evidence="7 8" key="1">
    <citation type="submission" date="2023-05" db="EMBL/GenBank/DDBJ databases">
        <title>Genome sequence of Pinibacter sp. MAH-24.</title>
        <authorList>
            <person name="Huq M.A."/>
        </authorList>
    </citation>
    <scope>NUCLEOTIDE SEQUENCE [LARGE SCALE GENOMIC DNA]</scope>
    <source>
        <strain evidence="7 8">MAH-24</strain>
    </source>
</reference>
<proteinExistence type="inferred from homology"/>
<dbReference type="PANTHER" id="PTHR42812:SF12">
    <property type="entry name" value="BETA-XYLOSIDASE-RELATED"/>
    <property type="match status" value="1"/>
</dbReference>
<evidence type="ECO:0000256" key="2">
    <source>
        <dbReference type="ARBA" id="ARBA00022801"/>
    </source>
</evidence>
<keyword evidence="8" id="KW-1185">Reference proteome</keyword>
<dbReference type="InterPro" id="IPR006710">
    <property type="entry name" value="Glyco_hydro_43"/>
</dbReference>
<feature type="domain" description="Beta-xylosidase C-terminal Concanavalin A-like" evidence="6">
    <location>
        <begin position="344"/>
        <end position="530"/>
    </location>
</feature>
<dbReference type="Proteomes" id="UP001226434">
    <property type="component" value="Unassembled WGS sequence"/>
</dbReference>
<dbReference type="CDD" id="cd09001">
    <property type="entry name" value="GH43_FsAxh1-like"/>
    <property type="match status" value="1"/>
</dbReference>
<keyword evidence="3 4" id="KW-0326">Glycosidase</keyword>
<evidence type="ECO:0000313" key="7">
    <source>
        <dbReference type="EMBL" id="MDI3320624.1"/>
    </source>
</evidence>
<dbReference type="Pfam" id="PF04616">
    <property type="entry name" value="Glyco_hydro_43"/>
    <property type="match status" value="1"/>
</dbReference>
<evidence type="ECO:0000256" key="1">
    <source>
        <dbReference type="ARBA" id="ARBA00009865"/>
    </source>
</evidence>
<dbReference type="SUPFAM" id="SSF49899">
    <property type="entry name" value="Concanavalin A-like lectins/glucanases"/>
    <property type="match status" value="1"/>
</dbReference>
<dbReference type="RefSeq" id="WP_282334720.1">
    <property type="nucleotide sequence ID" value="NZ_JASBRG010000007.1"/>
</dbReference>
<dbReference type="Gene3D" id="2.60.120.200">
    <property type="match status" value="1"/>
</dbReference>
<dbReference type="EMBL" id="JASBRG010000007">
    <property type="protein sequence ID" value="MDI3320624.1"/>
    <property type="molecule type" value="Genomic_DNA"/>
</dbReference>
<dbReference type="InterPro" id="IPR013320">
    <property type="entry name" value="ConA-like_dom_sf"/>
</dbReference>
<dbReference type="InterPro" id="IPR051795">
    <property type="entry name" value="Glycosyl_Hydrlase_43"/>
</dbReference>
<dbReference type="InterPro" id="IPR041542">
    <property type="entry name" value="GH43_C2"/>
</dbReference>
<dbReference type="GO" id="GO:0016787">
    <property type="term" value="F:hydrolase activity"/>
    <property type="evidence" value="ECO:0007669"/>
    <property type="project" value="UniProtKB-KW"/>
</dbReference>